<protein>
    <submittedName>
        <fullName evidence="1">Uncharacterized protein</fullName>
    </submittedName>
</protein>
<comment type="caution">
    <text evidence="1">The sequence shown here is derived from an EMBL/GenBank/DDBJ whole genome shotgun (WGS) entry which is preliminary data.</text>
</comment>
<accession>A0A4Q7RWJ8</accession>
<dbReference type="RefSeq" id="WP_130391829.1">
    <property type="nucleotide sequence ID" value="NZ_SGXM01000003.1"/>
</dbReference>
<proteinExistence type="predicted"/>
<evidence type="ECO:0000313" key="2">
    <source>
        <dbReference type="Proteomes" id="UP000291078"/>
    </source>
</evidence>
<dbReference type="OrthoDB" id="9133300at2"/>
<sequence>MKNYRILTHTLLPSRLCEFSELTDLYGTLNIAITTQTDNEISIKFDDYLFYSKQDEGDALKTLKELKKFDLLGNTLIRADGSTLLRWFSRETFSIRNSRVMQHYIILTNNDIINVLSLSEPEISEVKKGAVAPPL</sequence>
<organism evidence="1 2">
    <name type="scientific">Cupriavidus agavae</name>
    <dbReference type="NCBI Taxonomy" id="1001822"/>
    <lineage>
        <taxon>Bacteria</taxon>
        <taxon>Pseudomonadati</taxon>
        <taxon>Pseudomonadota</taxon>
        <taxon>Betaproteobacteria</taxon>
        <taxon>Burkholderiales</taxon>
        <taxon>Burkholderiaceae</taxon>
        <taxon>Cupriavidus</taxon>
    </lineage>
</organism>
<gene>
    <name evidence="1" type="ORF">EV147_2826</name>
</gene>
<reference evidence="1 2" key="1">
    <citation type="journal article" date="2015" name="Stand. Genomic Sci.">
        <title>Genomic Encyclopedia of Bacterial and Archaeal Type Strains, Phase III: the genomes of soil and plant-associated and newly described type strains.</title>
        <authorList>
            <person name="Whitman W.B."/>
            <person name="Woyke T."/>
            <person name="Klenk H.P."/>
            <person name="Zhou Y."/>
            <person name="Lilburn T.G."/>
            <person name="Beck B.J."/>
            <person name="De Vos P."/>
            <person name="Vandamme P."/>
            <person name="Eisen J.A."/>
            <person name="Garrity G."/>
            <person name="Hugenholtz P."/>
            <person name="Kyrpides N.C."/>
        </authorList>
    </citation>
    <scope>NUCLEOTIDE SEQUENCE [LARGE SCALE GENOMIC DNA]</scope>
    <source>
        <strain evidence="1 2">ASC-9842</strain>
    </source>
</reference>
<evidence type="ECO:0000313" key="1">
    <source>
        <dbReference type="EMBL" id="RZT38361.1"/>
    </source>
</evidence>
<dbReference type="EMBL" id="SGXM01000003">
    <property type="protein sequence ID" value="RZT38361.1"/>
    <property type="molecule type" value="Genomic_DNA"/>
</dbReference>
<name>A0A4Q7RWJ8_9BURK</name>
<dbReference type="Proteomes" id="UP000291078">
    <property type="component" value="Unassembled WGS sequence"/>
</dbReference>
<keyword evidence="2" id="KW-1185">Reference proteome</keyword>
<dbReference type="AlphaFoldDB" id="A0A4Q7RWJ8"/>